<dbReference type="OrthoDB" id="5583at2759"/>
<dbReference type="GO" id="GO:0045292">
    <property type="term" value="P:mRNA cis splicing, via spliceosome"/>
    <property type="evidence" value="ECO:0007669"/>
    <property type="project" value="TreeGrafter"/>
</dbReference>
<dbReference type="PANTHER" id="PTHR14152">
    <property type="entry name" value="SQUAMOUS CELL CARCINOMA ANTIGEN RECOGNISED BY CYTOTOXIC T LYMPHOCYTES"/>
    <property type="match status" value="1"/>
</dbReference>
<dbReference type="Pfam" id="PF03343">
    <property type="entry name" value="SART-1"/>
    <property type="match status" value="1"/>
</dbReference>
<evidence type="ECO:0000256" key="2">
    <source>
        <dbReference type="ARBA" id="ARBA00006076"/>
    </source>
</evidence>
<keyword evidence="8" id="KW-1185">Reference proteome</keyword>
<keyword evidence="3" id="KW-0507">mRNA processing</keyword>
<keyword evidence="4" id="KW-0508">mRNA splicing</keyword>
<dbReference type="AlphaFoldDB" id="A0A0A8L9H7"/>
<name>A0A0A8L9H7_9SACH</name>
<comment type="similarity">
    <text evidence="2">Belongs to the SNU66/SART1 family.</text>
</comment>
<feature type="region of interest" description="Disordered" evidence="6">
    <location>
        <begin position="21"/>
        <end position="66"/>
    </location>
</feature>
<proteinExistence type="inferred from homology"/>
<dbReference type="GO" id="GO:0000481">
    <property type="term" value="P:maturation of 5S rRNA"/>
    <property type="evidence" value="ECO:0007669"/>
    <property type="project" value="TreeGrafter"/>
</dbReference>
<dbReference type="Proteomes" id="UP000031516">
    <property type="component" value="Unassembled WGS sequence"/>
</dbReference>
<dbReference type="GO" id="GO:0046540">
    <property type="term" value="C:U4/U6 x U5 tri-snRNP complex"/>
    <property type="evidence" value="ECO:0007669"/>
    <property type="project" value="InterPro"/>
</dbReference>
<sequence>MGEITSISLEETNRIRASLGLKTIPRPAGTAPASKTSTSINAEQHVRGNNPRSVSSFPDHNLKKTNDNLQDYDKKLAHLKTSIEKSKGLLAEGDAVEDVDTDDWLAKVSESVKKHVVSLPKKDTGLNVEKVTNNSVSVPEDVKSSVDQNPVILTLKETSADNFESSGKEEEDVLENERVAQDQEDGKKIKLRQLNKDRKLNKVSIFDYSDEENDTNPRTDTLIDDPLLSEKPLPVSTSSKRVRIESDSDNDESPKDYAPIKIKKRKKKSNQNVKPRELNTVRMVKVDLLDNEEDSNDESFLPVLKVKRRTKDEASKHEGNSAELERLEMQHRIRTAQVLEHTDKTIVLDDTEEFLSSLKSEVLEKKPVNENDKPISINLKQEVIETKTVQPGTVNGLENKEPEQHDFREGVAGMLNFLKERKIIGQDKEANHGVGAKRHGNDIKKEFEVLNKITNSLKDADRNLVSNGVAFTESELSKINASQAEEIALDIQRLQQEKLKNYNPTVSLTYNDSDGNELETKEAYKQLSQSWHGTKSSKKTLDRQQKKIARRKRQLEQESYLGS</sequence>
<dbReference type="InterPro" id="IPR005011">
    <property type="entry name" value="SNU66/SART1"/>
</dbReference>
<dbReference type="Pfam" id="PF19252">
    <property type="entry name" value="HIND"/>
    <property type="match status" value="1"/>
</dbReference>
<gene>
    <name evidence="7" type="ORF">KLDO_g3952</name>
</gene>
<comment type="caution">
    <text evidence="7">The sequence shown here is derived from an EMBL/GenBank/DDBJ whole genome shotgun (WGS) entry which is preliminary data.</text>
</comment>
<feature type="region of interest" description="Disordered" evidence="6">
    <location>
        <begin position="158"/>
        <end position="186"/>
    </location>
</feature>
<evidence type="ECO:0000313" key="7">
    <source>
        <dbReference type="EMBL" id="CDO95721.1"/>
    </source>
</evidence>
<evidence type="ECO:0000256" key="3">
    <source>
        <dbReference type="ARBA" id="ARBA00022664"/>
    </source>
</evidence>
<feature type="compositionally biased region" description="Basic and acidic residues" evidence="6">
    <location>
        <begin position="175"/>
        <end position="186"/>
    </location>
</feature>
<evidence type="ECO:0000256" key="5">
    <source>
        <dbReference type="ARBA" id="ARBA00023242"/>
    </source>
</evidence>
<comment type="subcellular location">
    <subcellularLocation>
        <location evidence="1">Nucleus</location>
    </subcellularLocation>
</comment>
<accession>A0A0A8L9H7</accession>
<protein>
    <submittedName>
        <fullName evidence="7">WGS project CCBQ000000000 data, contig 00015</fullName>
    </submittedName>
</protein>
<dbReference type="InterPro" id="IPR045347">
    <property type="entry name" value="HIND"/>
</dbReference>
<feature type="region of interest" description="Disordered" evidence="6">
    <location>
        <begin position="209"/>
        <end position="276"/>
    </location>
</feature>
<keyword evidence="5" id="KW-0539">Nucleus</keyword>
<organism evidence="7 8">
    <name type="scientific">Kluyveromyces dobzhanskii CBS 2104</name>
    <dbReference type="NCBI Taxonomy" id="1427455"/>
    <lineage>
        <taxon>Eukaryota</taxon>
        <taxon>Fungi</taxon>
        <taxon>Dikarya</taxon>
        <taxon>Ascomycota</taxon>
        <taxon>Saccharomycotina</taxon>
        <taxon>Saccharomycetes</taxon>
        <taxon>Saccharomycetales</taxon>
        <taxon>Saccharomycetaceae</taxon>
        <taxon>Kluyveromyces</taxon>
    </lineage>
</organism>
<evidence type="ECO:0000313" key="8">
    <source>
        <dbReference type="Proteomes" id="UP000031516"/>
    </source>
</evidence>
<dbReference type="EMBL" id="CCBQ010000045">
    <property type="protein sequence ID" value="CDO95721.1"/>
    <property type="molecule type" value="Genomic_DNA"/>
</dbReference>
<evidence type="ECO:0000256" key="1">
    <source>
        <dbReference type="ARBA" id="ARBA00004123"/>
    </source>
</evidence>
<reference evidence="7 8" key="1">
    <citation type="submission" date="2014-03" db="EMBL/GenBank/DDBJ databases">
        <title>The genome of Kluyveromyces dobzhanskii.</title>
        <authorList>
            <person name="Nystedt B."/>
            <person name="Astrom S."/>
        </authorList>
    </citation>
    <scope>NUCLEOTIDE SEQUENCE [LARGE SCALE GENOMIC DNA]</scope>
    <source>
        <strain evidence="7 8">CBS 2104</strain>
    </source>
</reference>
<feature type="compositionally biased region" description="Polar residues" evidence="6">
    <location>
        <begin position="33"/>
        <end position="42"/>
    </location>
</feature>
<dbReference type="PANTHER" id="PTHR14152:SF5">
    <property type="entry name" value="U4_U6.U5 TRI-SNRNP-ASSOCIATED PROTEIN 1"/>
    <property type="match status" value="1"/>
</dbReference>
<feature type="region of interest" description="Disordered" evidence="6">
    <location>
        <begin position="526"/>
        <end position="563"/>
    </location>
</feature>
<evidence type="ECO:0000256" key="6">
    <source>
        <dbReference type="SAM" id="MobiDB-lite"/>
    </source>
</evidence>
<evidence type="ECO:0000256" key="4">
    <source>
        <dbReference type="ARBA" id="ARBA00023187"/>
    </source>
</evidence>